<keyword evidence="1" id="KW-0812">Transmembrane</keyword>
<dbReference type="EMBL" id="JBANRG010000010">
    <property type="protein sequence ID" value="KAK7462723.1"/>
    <property type="molecule type" value="Genomic_DNA"/>
</dbReference>
<feature type="transmembrane region" description="Helical" evidence="1">
    <location>
        <begin position="203"/>
        <end position="223"/>
    </location>
</feature>
<dbReference type="Proteomes" id="UP001498398">
    <property type="component" value="Unassembled WGS sequence"/>
</dbReference>
<dbReference type="InterPro" id="IPR045340">
    <property type="entry name" value="DUF6533"/>
</dbReference>
<evidence type="ECO:0000313" key="4">
    <source>
        <dbReference type="Proteomes" id="UP001498398"/>
    </source>
</evidence>
<dbReference type="Pfam" id="PF20151">
    <property type="entry name" value="DUF6533"/>
    <property type="match status" value="1"/>
</dbReference>
<evidence type="ECO:0000313" key="3">
    <source>
        <dbReference type="EMBL" id="KAK7462723.1"/>
    </source>
</evidence>
<evidence type="ECO:0000259" key="2">
    <source>
        <dbReference type="Pfam" id="PF20151"/>
    </source>
</evidence>
<feature type="transmembrane region" description="Helical" evidence="1">
    <location>
        <begin position="48"/>
        <end position="66"/>
    </location>
</feature>
<protein>
    <recommendedName>
        <fullName evidence="2">DUF6533 domain-containing protein</fullName>
    </recommendedName>
</protein>
<keyword evidence="1" id="KW-1133">Transmembrane helix</keyword>
<keyword evidence="1" id="KW-0472">Membrane</keyword>
<feature type="transmembrane region" description="Helical" evidence="1">
    <location>
        <begin position="12"/>
        <end position="36"/>
    </location>
</feature>
<feature type="transmembrane region" description="Helical" evidence="1">
    <location>
        <begin position="113"/>
        <end position="135"/>
    </location>
</feature>
<feature type="transmembrane region" description="Helical" evidence="1">
    <location>
        <begin position="155"/>
        <end position="174"/>
    </location>
</feature>
<reference evidence="3 4" key="1">
    <citation type="submission" date="2024-01" db="EMBL/GenBank/DDBJ databases">
        <title>A draft genome for the cacao thread blight pathogen Marasmiellus scandens.</title>
        <authorList>
            <person name="Baruah I.K."/>
            <person name="Leung J."/>
            <person name="Bukari Y."/>
            <person name="Amoako-Attah I."/>
            <person name="Meinhardt L.W."/>
            <person name="Bailey B.A."/>
            <person name="Cohen S.P."/>
        </authorList>
    </citation>
    <scope>NUCLEOTIDE SEQUENCE [LARGE SCALE GENOMIC DNA]</scope>
    <source>
        <strain evidence="3 4">GH-19</strain>
    </source>
</reference>
<evidence type="ECO:0000256" key="1">
    <source>
        <dbReference type="SAM" id="Phobius"/>
    </source>
</evidence>
<feature type="domain" description="DUF6533" evidence="2">
    <location>
        <begin position="15"/>
        <end position="57"/>
    </location>
</feature>
<sequence length="319" mass="36435">MEDWSREEIVAFRWSVSATAVFAWDLFSTAIPEYRFIWKKPFYRDKILYFWCRIFGMAGLLAYVCLPRNLKSSEDCRKLHHLRFSIIQISMAVMQLWTLHQTFLLFRRSRGTLIFLASAILLSVILQSTGTAFYFQYLELSAGDCKRLGGKPAATIAYTMGSLYLQVIVLIMSCTRWTQVARFGPQLQIPVVKLARIIARDNTVVSFLVLVFFSCSTIFGLRYGVSQHIWNYGWAWVFGFLNMAPYRMILNLRQAQSESEQQPQTQTFSSPLELTEINPESSTFDSILSSGTQSTLDSDSVSTVVFAHSTPSGVSNYKL</sequence>
<feature type="transmembrane region" description="Helical" evidence="1">
    <location>
        <begin position="86"/>
        <end position="106"/>
    </location>
</feature>
<proteinExistence type="predicted"/>
<organism evidence="3 4">
    <name type="scientific">Marasmiellus scandens</name>
    <dbReference type="NCBI Taxonomy" id="2682957"/>
    <lineage>
        <taxon>Eukaryota</taxon>
        <taxon>Fungi</taxon>
        <taxon>Dikarya</taxon>
        <taxon>Basidiomycota</taxon>
        <taxon>Agaricomycotina</taxon>
        <taxon>Agaricomycetes</taxon>
        <taxon>Agaricomycetidae</taxon>
        <taxon>Agaricales</taxon>
        <taxon>Marasmiineae</taxon>
        <taxon>Omphalotaceae</taxon>
        <taxon>Marasmiellus</taxon>
    </lineage>
</organism>
<comment type="caution">
    <text evidence="3">The sequence shown here is derived from an EMBL/GenBank/DDBJ whole genome shotgun (WGS) entry which is preliminary data.</text>
</comment>
<name>A0ABR1JNT7_9AGAR</name>
<gene>
    <name evidence="3" type="ORF">VKT23_007311</name>
</gene>
<accession>A0ABR1JNT7</accession>
<keyword evidence="4" id="KW-1185">Reference proteome</keyword>
<feature type="transmembrane region" description="Helical" evidence="1">
    <location>
        <begin position="229"/>
        <end position="249"/>
    </location>
</feature>